<dbReference type="EMBL" id="QQNH01000001">
    <property type="protein sequence ID" value="RDE10553.1"/>
    <property type="molecule type" value="Genomic_DNA"/>
</dbReference>
<dbReference type="InterPro" id="IPR010982">
    <property type="entry name" value="Lambda_DNA-bd_dom_sf"/>
</dbReference>
<reference evidence="3" key="1">
    <citation type="submission" date="2018-07" db="EMBL/GenBank/DDBJ databases">
        <authorList>
            <person name="Liu B.-T."/>
            <person name="Du Z."/>
        </authorList>
    </citation>
    <scope>NUCLEOTIDE SEQUENCE [LARGE SCALE GENOMIC DNA]</scope>
    <source>
        <strain evidence="3">XYN52</strain>
    </source>
</reference>
<dbReference type="AlphaFoldDB" id="A0A369W888"/>
<name>A0A369W888_9HYPH</name>
<dbReference type="Gene3D" id="1.10.260.40">
    <property type="entry name" value="lambda repressor-like DNA-binding domains"/>
    <property type="match status" value="1"/>
</dbReference>
<feature type="domain" description="HTH cro/C1-type" evidence="1">
    <location>
        <begin position="34"/>
        <end position="92"/>
    </location>
</feature>
<dbReference type="Proteomes" id="UP000253759">
    <property type="component" value="Unassembled WGS sequence"/>
</dbReference>
<evidence type="ECO:0000259" key="1">
    <source>
        <dbReference type="PROSITE" id="PS50943"/>
    </source>
</evidence>
<gene>
    <name evidence="2" type="ORF">DVH29_00975</name>
</gene>
<accession>A0A369W888</accession>
<dbReference type="OrthoDB" id="9792093at2"/>
<organism evidence="2 3">
    <name type="scientific">Pelagibacterium lacus</name>
    <dbReference type="NCBI Taxonomy" id="2282655"/>
    <lineage>
        <taxon>Bacteria</taxon>
        <taxon>Pseudomonadati</taxon>
        <taxon>Pseudomonadota</taxon>
        <taxon>Alphaproteobacteria</taxon>
        <taxon>Hyphomicrobiales</taxon>
        <taxon>Devosiaceae</taxon>
        <taxon>Pelagibacterium</taxon>
    </lineage>
</organism>
<evidence type="ECO:0000313" key="2">
    <source>
        <dbReference type="EMBL" id="RDE10553.1"/>
    </source>
</evidence>
<dbReference type="SUPFAM" id="SSF47413">
    <property type="entry name" value="lambda repressor-like DNA-binding domains"/>
    <property type="match status" value="1"/>
</dbReference>
<comment type="caution">
    <text evidence="2">The sequence shown here is derived from an EMBL/GenBank/DDBJ whole genome shotgun (WGS) entry which is preliminary data.</text>
</comment>
<dbReference type="InterPro" id="IPR001387">
    <property type="entry name" value="Cro/C1-type_HTH"/>
</dbReference>
<dbReference type="PROSITE" id="PS50943">
    <property type="entry name" value="HTH_CROC1"/>
    <property type="match status" value="1"/>
</dbReference>
<dbReference type="GO" id="GO:0003677">
    <property type="term" value="F:DNA binding"/>
    <property type="evidence" value="ECO:0007669"/>
    <property type="project" value="InterPro"/>
</dbReference>
<protein>
    <submittedName>
        <fullName evidence="2">XRE family transcriptional regulator</fullName>
    </submittedName>
</protein>
<dbReference type="SMART" id="SM00530">
    <property type="entry name" value="HTH_XRE"/>
    <property type="match status" value="1"/>
</dbReference>
<evidence type="ECO:0000313" key="3">
    <source>
        <dbReference type="Proteomes" id="UP000253759"/>
    </source>
</evidence>
<proteinExistence type="predicted"/>
<sequence>MTKLSELKQRLMGDPVFRVEYEKADAEFAVVEALVRARMRAKLTQAELASRIGTTQSAIARLEGGNVSPSIATLQRYAKATGARLKIELEALQDR</sequence>
<dbReference type="Pfam" id="PF01381">
    <property type="entry name" value="HTH_3"/>
    <property type="match status" value="1"/>
</dbReference>
<dbReference type="RefSeq" id="WP_114644273.1">
    <property type="nucleotide sequence ID" value="NZ_QQNH01000001.1"/>
</dbReference>
<dbReference type="CDD" id="cd00093">
    <property type="entry name" value="HTH_XRE"/>
    <property type="match status" value="1"/>
</dbReference>
<keyword evidence="3" id="KW-1185">Reference proteome</keyword>